<protein>
    <submittedName>
        <fullName evidence="1">Uncharacterized protein</fullName>
    </submittedName>
</protein>
<dbReference type="EMBL" id="PVWG01000027">
    <property type="protein sequence ID" value="PSB17538.1"/>
    <property type="molecule type" value="Genomic_DNA"/>
</dbReference>
<comment type="caution">
    <text evidence="1">The sequence shown here is derived from an EMBL/GenBank/DDBJ whole genome shotgun (WGS) entry which is preliminary data.</text>
</comment>
<dbReference type="OrthoDB" id="9925722at2"/>
<sequence>MGKDVIKEWFDDLSEILVWLSAVSIYCSKNQQSKIAHTTQVVNKAVCDFVNSGSATSDLQNVISTALGIVEECARQDVGRVVK</sequence>
<organism evidence="1 2">
    <name type="scientific">Phormidesmis priestleyi ULC007</name>
    <dbReference type="NCBI Taxonomy" id="1920490"/>
    <lineage>
        <taxon>Bacteria</taxon>
        <taxon>Bacillati</taxon>
        <taxon>Cyanobacteriota</taxon>
        <taxon>Cyanophyceae</taxon>
        <taxon>Leptolyngbyales</taxon>
        <taxon>Leptolyngbyaceae</taxon>
        <taxon>Phormidesmis</taxon>
    </lineage>
</organism>
<reference evidence="1 2" key="2">
    <citation type="submission" date="2018-03" db="EMBL/GenBank/DDBJ databases">
        <title>The ancient ancestry and fast evolution of plastids.</title>
        <authorList>
            <person name="Moore K.R."/>
            <person name="Magnabosco C."/>
            <person name="Momper L."/>
            <person name="Gold D.A."/>
            <person name="Bosak T."/>
            <person name="Fournier G.P."/>
        </authorList>
    </citation>
    <scope>NUCLEOTIDE SEQUENCE [LARGE SCALE GENOMIC DNA]</scope>
    <source>
        <strain evidence="1 2">ULC007</strain>
    </source>
</reference>
<proteinExistence type="predicted"/>
<name>A0A2T1DAK8_9CYAN</name>
<accession>A0A2T1DAK8</accession>
<keyword evidence="2" id="KW-1185">Reference proteome</keyword>
<dbReference type="STRING" id="1920490.GCA_001895925_01397"/>
<gene>
    <name evidence="1" type="ORF">C7B65_18270</name>
</gene>
<evidence type="ECO:0000313" key="2">
    <source>
        <dbReference type="Proteomes" id="UP000238634"/>
    </source>
</evidence>
<reference evidence="1 2" key="1">
    <citation type="submission" date="2018-02" db="EMBL/GenBank/DDBJ databases">
        <authorList>
            <person name="Cohen D.B."/>
            <person name="Kent A.D."/>
        </authorList>
    </citation>
    <scope>NUCLEOTIDE SEQUENCE [LARGE SCALE GENOMIC DNA]</scope>
    <source>
        <strain evidence="1 2">ULC007</strain>
    </source>
</reference>
<dbReference type="AlphaFoldDB" id="A0A2T1DAK8"/>
<dbReference type="Proteomes" id="UP000238634">
    <property type="component" value="Unassembled WGS sequence"/>
</dbReference>
<evidence type="ECO:0000313" key="1">
    <source>
        <dbReference type="EMBL" id="PSB17538.1"/>
    </source>
</evidence>